<dbReference type="GO" id="GO:0050660">
    <property type="term" value="F:flavin adenine dinucleotide binding"/>
    <property type="evidence" value="ECO:0007669"/>
    <property type="project" value="InterPro"/>
</dbReference>
<dbReference type="Proteomes" id="UP000055702">
    <property type="component" value="Unassembled WGS sequence"/>
</dbReference>
<feature type="domain" description="Acyl-CoA dehydrogenase/oxidase N-terminal" evidence="13">
    <location>
        <begin position="79"/>
        <end position="157"/>
    </location>
</feature>
<dbReference type="PANTHER" id="PTHR42803:SF1">
    <property type="entry name" value="BROAD-SPECIFICITY LINEAR ACYL-COA DEHYDROGENASE FADE5"/>
    <property type="match status" value="1"/>
</dbReference>
<name>A0A119D0X9_SHEFR</name>
<protein>
    <recommendedName>
        <fullName evidence="9">3-methylmercaptopropionyl-CoA dehydrogenase</fullName>
        <ecNumber evidence="8">1.3.99.41</ecNumber>
    </recommendedName>
</protein>
<evidence type="ECO:0000259" key="12">
    <source>
        <dbReference type="Pfam" id="PF02770"/>
    </source>
</evidence>
<comment type="cofactor">
    <cofactor evidence="1 10">
        <name>FAD</name>
        <dbReference type="ChEBI" id="CHEBI:57692"/>
    </cofactor>
</comment>
<feature type="domain" description="Acyl-CoA dehydrogenase/oxidase C-terminal" evidence="11">
    <location>
        <begin position="282"/>
        <end position="450"/>
    </location>
</feature>
<dbReference type="Gene3D" id="1.10.540.10">
    <property type="entry name" value="Acyl-CoA dehydrogenase/oxidase, N-terminal domain"/>
    <property type="match status" value="1"/>
</dbReference>
<comment type="similarity">
    <text evidence="2 10">Belongs to the acyl-CoA dehydrogenase family.</text>
</comment>
<evidence type="ECO:0000259" key="13">
    <source>
        <dbReference type="Pfam" id="PF02771"/>
    </source>
</evidence>
<dbReference type="AlphaFoldDB" id="A0A119D0X9"/>
<evidence type="ECO:0000256" key="7">
    <source>
        <dbReference type="ARBA" id="ARBA00058683"/>
    </source>
</evidence>
<dbReference type="Gene3D" id="2.40.110.10">
    <property type="entry name" value="Butyryl-CoA Dehydrogenase, subunit A, domain 2"/>
    <property type="match status" value="1"/>
</dbReference>
<dbReference type="InterPro" id="IPR013786">
    <property type="entry name" value="AcylCoA_DH/ox_N"/>
</dbReference>
<evidence type="ECO:0000259" key="14">
    <source>
        <dbReference type="Pfam" id="PF12806"/>
    </source>
</evidence>
<comment type="catalytic activity">
    <reaction evidence="6">
        <text>3-(methylsulfanyl)propanoyl-CoA + oxidized [electron-transfer flavoprotein] + H(+) = 3-(methylsulfanyl)acryloyl-CoA + reduced [electron-transfer flavoprotein]</text>
        <dbReference type="Rhea" id="RHEA:52612"/>
        <dbReference type="Rhea" id="RHEA-COMP:10685"/>
        <dbReference type="Rhea" id="RHEA-COMP:10686"/>
        <dbReference type="ChEBI" id="CHEBI:15378"/>
        <dbReference type="ChEBI" id="CHEBI:57692"/>
        <dbReference type="ChEBI" id="CHEBI:58307"/>
        <dbReference type="ChEBI" id="CHEBI:82815"/>
        <dbReference type="ChEBI" id="CHEBI:84994"/>
        <dbReference type="EC" id="1.3.99.41"/>
    </reaction>
    <physiologicalReaction direction="left-to-right" evidence="6">
        <dbReference type="Rhea" id="RHEA:52613"/>
    </physiologicalReaction>
</comment>
<dbReference type="InterPro" id="IPR009075">
    <property type="entry name" value="AcylCo_DH/oxidase_C"/>
</dbReference>
<evidence type="ECO:0000313" key="15">
    <source>
        <dbReference type="EMBL" id="KVX03639.1"/>
    </source>
</evidence>
<accession>A0A119D0X9</accession>
<evidence type="ECO:0000256" key="3">
    <source>
        <dbReference type="ARBA" id="ARBA00022630"/>
    </source>
</evidence>
<dbReference type="InterPro" id="IPR009100">
    <property type="entry name" value="AcylCoA_DH/oxidase_NM_dom_sf"/>
</dbReference>
<feature type="domain" description="Acetyl-CoA dehydrogenase-like C-terminal" evidence="14">
    <location>
        <begin position="471"/>
        <end position="591"/>
    </location>
</feature>
<keyword evidence="3 10" id="KW-0285">Flavoprotein</keyword>
<evidence type="ECO:0000256" key="1">
    <source>
        <dbReference type="ARBA" id="ARBA00001974"/>
    </source>
</evidence>
<keyword evidence="4 10" id="KW-0274">FAD</keyword>
<dbReference type="InterPro" id="IPR052166">
    <property type="entry name" value="Diverse_Acyl-CoA_DH"/>
</dbReference>
<evidence type="ECO:0000256" key="2">
    <source>
        <dbReference type="ARBA" id="ARBA00009347"/>
    </source>
</evidence>
<dbReference type="GO" id="GO:0016627">
    <property type="term" value="F:oxidoreductase activity, acting on the CH-CH group of donors"/>
    <property type="evidence" value="ECO:0007669"/>
    <property type="project" value="InterPro"/>
</dbReference>
<evidence type="ECO:0000313" key="16">
    <source>
        <dbReference type="Proteomes" id="UP000055702"/>
    </source>
</evidence>
<dbReference type="Gene3D" id="1.20.140.10">
    <property type="entry name" value="Butyryl-CoA Dehydrogenase, subunit A, domain 3"/>
    <property type="match status" value="1"/>
</dbReference>
<evidence type="ECO:0000256" key="10">
    <source>
        <dbReference type="RuleBase" id="RU362125"/>
    </source>
</evidence>
<dbReference type="PANTHER" id="PTHR42803">
    <property type="entry name" value="ACYL-COA DEHYDROGENASE"/>
    <property type="match status" value="1"/>
</dbReference>
<proteinExistence type="inferred from homology"/>
<reference evidence="15 16" key="1">
    <citation type="submission" date="2016-01" db="EMBL/GenBank/DDBJ databases">
        <title>Draft genome of the antarctic isolate Shewanella frigidimarina Ag06-30.</title>
        <authorList>
            <person name="Parmeciano Di Noto G."/>
            <person name="Vazquez S."/>
            <person name="Mac Cormack W."/>
            <person name="Iriarte A."/>
            <person name="Quiroga C."/>
        </authorList>
    </citation>
    <scope>NUCLEOTIDE SEQUENCE [LARGE SCALE GENOMIC DNA]</scope>
    <source>
        <strain evidence="15 16">Ag06-30</strain>
    </source>
</reference>
<dbReference type="InterPro" id="IPR046373">
    <property type="entry name" value="Acyl-CoA_Oxase/DH_mid-dom_sf"/>
</dbReference>
<evidence type="ECO:0000256" key="5">
    <source>
        <dbReference type="ARBA" id="ARBA00023002"/>
    </source>
</evidence>
<evidence type="ECO:0000256" key="8">
    <source>
        <dbReference type="ARBA" id="ARBA00066694"/>
    </source>
</evidence>
<dbReference type="Pfam" id="PF00441">
    <property type="entry name" value="Acyl-CoA_dh_1"/>
    <property type="match status" value="1"/>
</dbReference>
<feature type="domain" description="Acyl-CoA oxidase/dehydrogenase middle" evidence="12">
    <location>
        <begin position="162"/>
        <end position="271"/>
    </location>
</feature>
<dbReference type="EMBL" id="LRDC01000001">
    <property type="protein sequence ID" value="KVX03639.1"/>
    <property type="molecule type" value="Genomic_DNA"/>
</dbReference>
<dbReference type="InterPro" id="IPR025878">
    <property type="entry name" value="Acyl-CoA_dh-like_C_dom"/>
</dbReference>
<dbReference type="Pfam" id="PF12806">
    <property type="entry name" value="Acyl-CoA_dh_C"/>
    <property type="match status" value="1"/>
</dbReference>
<evidence type="ECO:0000256" key="4">
    <source>
        <dbReference type="ARBA" id="ARBA00022827"/>
    </source>
</evidence>
<dbReference type="RefSeq" id="WP_059744365.1">
    <property type="nucleotide sequence ID" value="NZ_LRDC01000001.1"/>
</dbReference>
<organism evidence="15">
    <name type="scientific">Shewanella frigidimarina</name>
    <dbReference type="NCBI Taxonomy" id="56812"/>
    <lineage>
        <taxon>Bacteria</taxon>
        <taxon>Pseudomonadati</taxon>
        <taxon>Pseudomonadota</taxon>
        <taxon>Gammaproteobacteria</taxon>
        <taxon>Alteromonadales</taxon>
        <taxon>Shewanellaceae</taxon>
        <taxon>Shewanella</taxon>
    </lineage>
</organism>
<dbReference type="InterPro" id="IPR036250">
    <property type="entry name" value="AcylCo_DH-like_C"/>
</dbReference>
<evidence type="ECO:0000256" key="9">
    <source>
        <dbReference type="ARBA" id="ARBA00069043"/>
    </source>
</evidence>
<comment type="function">
    <text evidence="7">Involved in the assimilation of dimethylsulphoniopropionate (DMSP), an important compound in the fixation of carbon in marine phytoplankton, by mediating the conversion of 3-(methylthio)propanoyl-CoA (MMPA-CoA) to 3-(methylthio)acryloyl-CoA (MTA-CoA).</text>
</comment>
<dbReference type="Pfam" id="PF02770">
    <property type="entry name" value="Acyl-CoA_dh_M"/>
    <property type="match status" value="1"/>
</dbReference>
<gene>
    <name evidence="15" type="ORF">AWJ07_03525</name>
</gene>
<dbReference type="EC" id="1.3.99.41" evidence="8"/>
<dbReference type="InterPro" id="IPR037069">
    <property type="entry name" value="AcylCoA_DH/ox_N_sf"/>
</dbReference>
<sequence>MPIYQAPLRDYQFILSELLNVYKQTDLRGFDEIDADLTDAILQGVADFSTDIMLPLNASGDLEGCKLVDGKVITPKGFKQAYKQYVQDGWATLTCDPEFGGQGLPEVIGTFATEMKTATNMAFAMYPGLTHGAYSAIHVHGSDALKQKYLAKLVSGEWTGTMNLTESHAGTDLALLRTKAVPVGDDVFAISGEKIFISSGDHDLADNIIHLVLARLPDAPEGVKGISLFAVPKFLVNADGSLGAANTLSATGLEHKMGIHGNSTCVMHFDGAIGELVGAAHQGLKAMFTMMNQARLGVGIQGLGVSDIAYQNALVYAKERIQGRALSGVKQPEQAADSLLVHGDVRRMLLSQKSFNEGTRALMGQQALWLDQVERHTDPEKAKQANALAALFTPIVKGFVTDQGFKACVDAQQIYGGHGYINEWGMEQFVRDIRIAMIYEGTNGVQALDLVGRKLLSDKGAALTLWSGMVKELIQQHAGNDAMKPYLAGLMDAAGDLEKATGFIVQSASKNPDLLGAASMAYMQLFGITALAWMWARIAATSLAALEAGTEETGFYQAKLSTAKFFMSYWGSQTRSLRKQIESSSADIVDFAEADF</sequence>
<dbReference type="SUPFAM" id="SSF47203">
    <property type="entry name" value="Acyl-CoA dehydrogenase C-terminal domain-like"/>
    <property type="match status" value="1"/>
</dbReference>
<comment type="caution">
    <text evidence="15">The sequence shown here is derived from an EMBL/GenBank/DDBJ whole genome shotgun (WGS) entry which is preliminary data.</text>
</comment>
<dbReference type="InterPro" id="IPR006091">
    <property type="entry name" value="Acyl-CoA_Oxase/DH_mid-dom"/>
</dbReference>
<dbReference type="FunFam" id="2.40.110.10:FF:000031">
    <property type="entry name" value="Acyl-CoA dehydrogenase, putative"/>
    <property type="match status" value="1"/>
</dbReference>
<evidence type="ECO:0000256" key="6">
    <source>
        <dbReference type="ARBA" id="ARBA00051388"/>
    </source>
</evidence>
<evidence type="ECO:0000259" key="11">
    <source>
        <dbReference type="Pfam" id="PF00441"/>
    </source>
</evidence>
<dbReference type="Pfam" id="PF02771">
    <property type="entry name" value="Acyl-CoA_dh_N"/>
    <property type="match status" value="1"/>
</dbReference>
<keyword evidence="5 10" id="KW-0560">Oxidoreductase</keyword>
<dbReference type="SUPFAM" id="SSF56645">
    <property type="entry name" value="Acyl-CoA dehydrogenase NM domain-like"/>
    <property type="match status" value="1"/>
</dbReference>